<keyword evidence="3" id="KW-0804">Transcription</keyword>
<keyword evidence="2" id="KW-0238">DNA-binding</keyword>
<dbReference type="InterPro" id="IPR036390">
    <property type="entry name" value="WH_DNA-bd_sf"/>
</dbReference>
<dbReference type="InterPro" id="IPR008920">
    <property type="entry name" value="TF_FadR/GntR_C"/>
</dbReference>
<dbReference type="Pfam" id="PF00392">
    <property type="entry name" value="GntR"/>
    <property type="match status" value="1"/>
</dbReference>
<evidence type="ECO:0000256" key="1">
    <source>
        <dbReference type="ARBA" id="ARBA00023015"/>
    </source>
</evidence>
<dbReference type="Pfam" id="PF07729">
    <property type="entry name" value="FCD"/>
    <property type="match status" value="1"/>
</dbReference>
<sequence>MSDTATPALHRESDTLYRQIAEIWREKIVTGEYKPGDALPSERDISESLGVSRIPVREAMKSLEYLGIVKQVRGKGVFVQKTDPGEVLAKIGPFLAPPDAATLSELFDLRILFEGYAAELAAKNRTDADLKTLQASLDLLNASIRDEKSAEEASHRFHQEIAAMAGNRLLIILWHFFAELLEASRRLTLWSPERREESLTFHQAIFDAIRDQRADDARNLMQRHLANAKQRLTEREKTLGAAE</sequence>
<keyword evidence="6" id="KW-1185">Reference proteome</keyword>
<evidence type="ECO:0000313" key="6">
    <source>
        <dbReference type="Proteomes" id="UP000266091"/>
    </source>
</evidence>
<evidence type="ECO:0000256" key="2">
    <source>
        <dbReference type="ARBA" id="ARBA00023125"/>
    </source>
</evidence>
<dbReference type="InterPro" id="IPR000524">
    <property type="entry name" value="Tscrpt_reg_HTH_GntR"/>
</dbReference>
<dbReference type="Gene3D" id="1.10.10.10">
    <property type="entry name" value="Winged helix-like DNA-binding domain superfamily/Winged helix DNA-binding domain"/>
    <property type="match status" value="1"/>
</dbReference>
<dbReference type="PROSITE" id="PS50949">
    <property type="entry name" value="HTH_GNTR"/>
    <property type="match status" value="1"/>
</dbReference>
<accession>A0A401LJ13</accession>
<organism evidence="5 6">
    <name type="scientific">Mesosutterella multiformis</name>
    <dbReference type="NCBI Taxonomy" id="2259133"/>
    <lineage>
        <taxon>Bacteria</taxon>
        <taxon>Pseudomonadati</taxon>
        <taxon>Pseudomonadota</taxon>
        <taxon>Betaproteobacteria</taxon>
        <taxon>Burkholderiales</taxon>
        <taxon>Sutterellaceae</taxon>
        <taxon>Mesosutterella</taxon>
    </lineage>
</organism>
<dbReference type="AlphaFoldDB" id="A0A388SHF8"/>
<dbReference type="Gene3D" id="1.20.120.530">
    <property type="entry name" value="GntR ligand-binding domain-like"/>
    <property type="match status" value="1"/>
</dbReference>
<dbReference type="GO" id="GO:0003677">
    <property type="term" value="F:DNA binding"/>
    <property type="evidence" value="ECO:0007669"/>
    <property type="project" value="UniProtKB-KW"/>
</dbReference>
<dbReference type="SMART" id="SM00345">
    <property type="entry name" value="HTH_GNTR"/>
    <property type="match status" value="1"/>
</dbReference>
<dbReference type="EMBL" id="BGZJ01000002">
    <property type="protein sequence ID" value="GBO94870.1"/>
    <property type="molecule type" value="Genomic_DNA"/>
</dbReference>
<dbReference type="InterPro" id="IPR011711">
    <property type="entry name" value="GntR_C"/>
</dbReference>
<protein>
    <submittedName>
        <fullName evidence="5">GntR family transcriptional regulator</fullName>
    </submittedName>
</protein>
<dbReference type="SUPFAM" id="SSF46785">
    <property type="entry name" value="Winged helix' DNA-binding domain"/>
    <property type="match status" value="1"/>
</dbReference>
<gene>
    <name evidence="5" type="ORF">MESMUL_22240</name>
</gene>
<dbReference type="RefSeq" id="WP_118262003.1">
    <property type="nucleotide sequence ID" value="NZ_BGZJ01000002.1"/>
</dbReference>
<keyword evidence="1" id="KW-0805">Transcription regulation</keyword>
<proteinExistence type="predicted"/>
<evidence type="ECO:0000256" key="3">
    <source>
        <dbReference type="ARBA" id="ARBA00023163"/>
    </source>
</evidence>
<evidence type="ECO:0000313" key="5">
    <source>
        <dbReference type="EMBL" id="GBO94870.1"/>
    </source>
</evidence>
<evidence type="ECO:0000259" key="4">
    <source>
        <dbReference type="PROSITE" id="PS50949"/>
    </source>
</evidence>
<comment type="caution">
    <text evidence="5">The sequence shown here is derived from an EMBL/GenBank/DDBJ whole genome shotgun (WGS) entry which is preliminary data.</text>
</comment>
<feature type="domain" description="HTH gntR-type" evidence="4">
    <location>
        <begin position="14"/>
        <end position="82"/>
    </location>
</feature>
<dbReference type="GO" id="GO:0003700">
    <property type="term" value="F:DNA-binding transcription factor activity"/>
    <property type="evidence" value="ECO:0007669"/>
    <property type="project" value="InterPro"/>
</dbReference>
<dbReference type="SUPFAM" id="SSF48008">
    <property type="entry name" value="GntR ligand-binding domain-like"/>
    <property type="match status" value="1"/>
</dbReference>
<accession>A0A388SHF8</accession>
<reference evidence="5 6" key="1">
    <citation type="journal article" date="2018" name="Int. J. Syst. Evol. Microbiol.">
        <title>Mesosutterella multiformis gen. nov., sp. nov., a member of the family Sutterellaceae and Sutterella megalosphaeroides sp. nov., isolated from human faeces.</title>
        <authorList>
            <person name="Sakamoto M."/>
            <person name="Ikeyama N."/>
            <person name="Kunihiro T."/>
            <person name="Iino T."/>
            <person name="Yuki M."/>
            <person name="Ohkuma M."/>
        </authorList>
    </citation>
    <scope>NUCLEOTIDE SEQUENCE [LARGE SCALE GENOMIC DNA]</scope>
    <source>
        <strain evidence="5 6">4NBBH2</strain>
    </source>
</reference>
<dbReference type="InterPro" id="IPR036388">
    <property type="entry name" value="WH-like_DNA-bd_sf"/>
</dbReference>
<dbReference type="PANTHER" id="PTHR43537">
    <property type="entry name" value="TRANSCRIPTIONAL REGULATOR, GNTR FAMILY"/>
    <property type="match status" value="1"/>
</dbReference>
<dbReference type="Proteomes" id="UP000266091">
    <property type="component" value="Unassembled WGS sequence"/>
</dbReference>
<dbReference type="CDD" id="cd07377">
    <property type="entry name" value="WHTH_GntR"/>
    <property type="match status" value="1"/>
</dbReference>
<dbReference type="PRINTS" id="PR00035">
    <property type="entry name" value="HTHGNTR"/>
</dbReference>
<dbReference type="SMART" id="SM00895">
    <property type="entry name" value="FCD"/>
    <property type="match status" value="1"/>
</dbReference>
<dbReference type="PANTHER" id="PTHR43537:SF5">
    <property type="entry name" value="UXU OPERON TRANSCRIPTIONAL REGULATOR"/>
    <property type="match status" value="1"/>
</dbReference>
<name>A0A388SHF8_9BURK</name>